<keyword evidence="7 14" id="KW-0460">Magnesium</keyword>
<evidence type="ECO:0000256" key="12">
    <source>
        <dbReference type="PIRSR" id="PIRSR605478-2"/>
    </source>
</evidence>
<feature type="binding site" evidence="12">
    <location>
        <position position="517"/>
    </location>
    <ligand>
        <name>substrate</name>
    </ligand>
</feature>
<dbReference type="Proteomes" id="UP000054686">
    <property type="component" value="Unassembled WGS sequence"/>
</dbReference>
<dbReference type="GO" id="GO:0000287">
    <property type="term" value="F:magnesium ion binding"/>
    <property type="evidence" value="ECO:0007669"/>
    <property type="project" value="UniProtKB-ARBA"/>
</dbReference>
<feature type="binding site" evidence="12">
    <location>
        <position position="64"/>
    </location>
    <ligand>
        <name>substrate</name>
    </ligand>
</feature>
<dbReference type="GO" id="GO:0005829">
    <property type="term" value="C:cytosol"/>
    <property type="evidence" value="ECO:0007669"/>
    <property type="project" value="TreeGrafter"/>
</dbReference>
<feature type="binding site" evidence="14">
    <location>
        <position position="196"/>
    </location>
    <ligand>
        <name>Mg(2+)</name>
        <dbReference type="ChEBI" id="CHEBI:18420"/>
    </ligand>
</feature>
<comment type="similarity">
    <text evidence="1">Belongs to the transketolase family.</text>
</comment>
<dbReference type="InterPro" id="IPR005478">
    <property type="entry name" value="Transketolase_bac-like"/>
</dbReference>
<sequence>MCVSAIGMRTFSLDCDAVNHFRPNAGAQQLETNVSLHWDHIDDEAVKTAKLLAADAVEQAGSGHPGTAISLAPAAYLLYNKVMNVDPADPRWIGRDRFILSAGHSSLTQYVQLYLSGFGLELDDIKTLRTAGSLTPGHPEYGHTKGVEITTGPLGTGIASAVGFAMNARRVHGLLDPETPLGESVFDHNVYVIAGDGCFEEGVSAEASSLAGTQELGNITVIWDDNHISIEDDTSIAFNEDVLARYEAYGWHVQRVDWLGEDGSYEENTAALNDALDAAKAETKKPSLIALRTIIGWPTPGKQNTGGIHGSKLGSEALKGLKEALGADPEKMFDADAAIVDEVRARAAARAAEYRKDWDARFEAWKAAHPEQAALLERLLEGRLPEGWEAALPTFEEGKAIATRAASGQVLNAIAPVLPELWGGSADLAGSNNTFLKGEPSFLPAHRSSSSFSGDEFGRNLHFGVREFAMGAALNGIAADGFTRAYGGTFFVFSDFMRGAVRLAALMDLPVTYVWTHDSIGVGEDGPTHQPIEHLASYRAIPNFAVVRPADAAETAASWKAILEQSHPAAIILSRQNLPNPARGEGTGLATTEDLARGAYVLADTEGTPDVILLASGSEVSVALEAREALAADGIAARVVSVPCLDWFEAQDREYRDSVLPPSVRARVSVEAGIALPWYRWIGDAGRAVSIEHFGASAPGELLFKEYGIDAEHVAAAAKESIEAARS</sequence>
<feature type="binding site" evidence="13">
    <location>
        <position position="104"/>
    </location>
    <ligand>
        <name>thiamine diphosphate</name>
        <dbReference type="ChEBI" id="CHEBI:58937"/>
    </ligand>
</feature>
<keyword evidence="8 13" id="KW-0786">Thiamine pyrophosphate</keyword>
<evidence type="ECO:0000256" key="3">
    <source>
        <dbReference type="ARBA" id="ARBA00013152"/>
    </source>
</evidence>
<dbReference type="EC" id="2.2.1.1" evidence="3 10"/>
<evidence type="ECO:0000256" key="2">
    <source>
        <dbReference type="ARBA" id="ARBA00011738"/>
    </source>
</evidence>
<evidence type="ECO:0000256" key="14">
    <source>
        <dbReference type="PIRSR" id="PIRSR605478-4"/>
    </source>
</evidence>
<proteinExistence type="inferred from homology"/>
<evidence type="ECO:0000256" key="11">
    <source>
        <dbReference type="PIRSR" id="PIRSR605478-1"/>
    </source>
</evidence>
<dbReference type="InterPro" id="IPR020826">
    <property type="entry name" value="Transketolase_BS"/>
</dbReference>
<dbReference type="OrthoDB" id="8732661at2"/>
<evidence type="ECO:0000256" key="8">
    <source>
        <dbReference type="ARBA" id="ARBA00023052"/>
    </source>
</evidence>
<evidence type="ECO:0000313" key="18">
    <source>
        <dbReference type="Proteomes" id="UP000054686"/>
    </source>
</evidence>
<reference evidence="17 18" key="1">
    <citation type="submission" date="2015-10" db="EMBL/GenBank/DDBJ databases">
        <title>Draft Genome of Actinomyces odontolyticus subsp. actinosynbacter strain XH001.</title>
        <authorList>
            <person name="Mclean J.S."/>
            <person name="He X."/>
        </authorList>
    </citation>
    <scope>NUCLEOTIDE SEQUENCE [LARGE SCALE GENOMIC DNA]</scope>
    <source>
        <strain evidence="17 18">XH001</strain>
    </source>
</reference>
<dbReference type="Gene3D" id="3.40.50.920">
    <property type="match status" value="1"/>
</dbReference>
<evidence type="ECO:0000256" key="13">
    <source>
        <dbReference type="PIRSR" id="PIRSR605478-3"/>
    </source>
</evidence>
<dbReference type="SMART" id="SM00861">
    <property type="entry name" value="Transket_pyr"/>
    <property type="match status" value="1"/>
</dbReference>
<comment type="caution">
    <text evidence="17">The sequence shown here is derived from an EMBL/GenBank/DDBJ whole genome shotgun (WGS) entry which is preliminary data.</text>
</comment>
<dbReference type="InterPro" id="IPR009014">
    <property type="entry name" value="Transketo_C/PFOR_II"/>
</dbReference>
<feature type="binding site" evidence="12">
    <location>
        <position position="529"/>
    </location>
    <ligand>
        <name>substrate</name>
    </ligand>
</feature>
<dbReference type="CDD" id="cd07033">
    <property type="entry name" value="TPP_PYR_DXS_TK_like"/>
    <property type="match status" value="1"/>
</dbReference>
<dbReference type="Pfam" id="PF02779">
    <property type="entry name" value="Transket_pyr"/>
    <property type="match status" value="1"/>
</dbReference>
<feature type="binding site" evidence="13">
    <location>
        <position position="197"/>
    </location>
    <ligand>
        <name>thiamine diphosphate</name>
        <dbReference type="ChEBI" id="CHEBI:58937"/>
    </ligand>
</feature>
<feature type="binding site" evidence="14">
    <location>
        <position position="226"/>
    </location>
    <ligand>
        <name>Mg(2+)</name>
        <dbReference type="ChEBI" id="CHEBI:18420"/>
    </ligand>
</feature>
<dbReference type="FunFam" id="3.40.50.970:FF:000003">
    <property type="entry name" value="Transketolase"/>
    <property type="match status" value="1"/>
</dbReference>
<dbReference type="InterPro" id="IPR005475">
    <property type="entry name" value="Transketolase-like_Pyr-bd"/>
</dbReference>
<feature type="binding site" evidence="14">
    <location>
        <position position="228"/>
    </location>
    <ligand>
        <name>Mg(2+)</name>
        <dbReference type="ChEBI" id="CHEBI:18420"/>
    </ligand>
</feature>
<feature type="binding site" evidence="13">
    <location>
        <begin position="152"/>
        <end position="154"/>
    </location>
    <ligand>
        <name>thiamine diphosphate</name>
        <dbReference type="ChEBI" id="CHEBI:58937"/>
    </ligand>
</feature>
<dbReference type="EMBL" id="LLVT01000003">
    <property type="protein sequence ID" value="KSW10428.1"/>
    <property type="molecule type" value="Genomic_DNA"/>
</dbReference>
<feature type="binding site" evidence="13">
    <location>
        <position position="226"/>
    </location>
    <ligand>
        <name>thiamine diphosphate</name>
        <dbReference type="ChEBI" id="CHEBI:58937"/>
    </ligand>
</feature>
<evidence type="ECO:0000256" key="10">
    <source>
        <dbReference type="NCBIfam" id="TIGR00232"/>
    </source>
</evidence>
<dbReference type="InterPro" id="IPR029061">
    <property type="entry name" value="THDP-binding"/>
</dbReference>
<dbReference type="Pfam" id="PF00456">
    <property type="entry name" value="Transketolase_N"/>
    <property type="match status" value="1"/>
</dbReference>
<evidence type="ECO:0000256" key="4">
    <source>
        <dbReference type="ARBA" id="ARBA00016662"/>
    </source>
</evidence>
<feature type="site" description="Important for catalytic activity" evidence="15">
    <location>
        <position position="64"/>
    </location>
</feature>
<dbReference type="SUPFAM" id="SSF52518">
    <property type="entry name" value="Thiamin diphosphate-binding fold (THDP-binding)"/>
    <property type="match status" value="2"/>
</dbReference>
<evidence type="ECO:0000256" key="9">
    <source>
        <dbReference type="ARBA" id="ARBA00049473"/>
    </source>
</evidence>
<dbReference type="PROSITE" id="PS00802">
    <property type="entry name" value="TRANSKETOLASE_2"/>
    <property type="match status" value="1"/>
</dbReference>
<feature type="binding site" evidence="12">
    <location>
        <position position="575"/>
    </location>
    <ligand>
        <name>substrate</name>
    </ligand>
</feature>
<feature type="binding site" evidence="12">
    <location>
        <position position="404"/>
    </location>
    <ligand>
        <name>substrate</name>
    </ligand>
</feature>
<feature type="binding site" evidence="12">
    <location>
        <position position="309"/>
    </location>
    <ligand>
        <name>substrate</name>
    </ligand>
</feature>
<dbReference type="InterPro" id="IPR005474">
    <property type="entry name" value="Transketolase_N"/>
</dbReference>
<feature type="domain" description="Transketolase-like pyrimidine-binding" evidence="16">
    <location>
        <begin position="401"/>
        <end position="580"/>
    </location>
</feature>
<keyword evidence="5" id="KW-0808">Transferase</keyword>
<evidence type="ECO:0000256" key="6">
    <source>
        <dbReference type="ARBA" id="ARBA00022723"/>
    </source>
</evidence>
<dbReference type="FunFam" id="3.40.50.920:FF:000003">
    <property type="entry name" value="Transketolase"/>
    <property type="match status" value="1"/>
</dbReference>
<dbReference type="Pfam" id="PF22613">
    <property type="entry name" value="Transketolase_C_1"/>
    <property type="match status" value="1"/>
</dbReference>
<dbReference type="PANTHER" id="PTHR43522">
    <property type="entry name" value="TRANSKETOLASE"/>
    <property type="match status" value="1"/>
</dbReference>
<organism evidence="17 18">
    <name type="scientific">Schaalia odontolytica</name>
    <dbReference type="NCBI Taxonomy" id="1660"/>
    <lineage>
        <taxon>Bacteria</taxon>
        <taxon>Bacillati</taxon>
        <taxon>Actinomycetota</taxon>
        <taxon>Actinomycetes</taxon>
        <taxon>Actinomycetales</taxon>
        <taxon>Actinomycetaceae</taxon>
        <taxon>Schaalia</taxon>
    </lineage>
</organism>
<evidence type="ECO:0000313" key="17">
    <source>
        <dbReference type="EMBL" id="KSW10428.1"/>
    </source>
</evidence>
<comment type="cofactor">
    <cofactor evidence="14">
        <name>Mg(2+)</name>
        <dbReference type="ChEBI" id="CHEBI:18420"/>
    </cofactor>
    <text evidence="14">Binds 1 Mg(2+) ion per subunit. Can also utilize other divalent metal cations, such as Ca(2+), Mn(2+) and Co(2+).</text>
</comment>
<dbReference type="InterPro" id="IPR055152">
    <property type="entry name" value="Transketolase-like_C_2"/>
</dbReference>
<dbReference type="GO" id="GO:0006098">
    <property type="term" value="P:pentose-phosphate shunt"/>
    <property type="evidence" value="ECO:0007669"/>
    <property type="project" value="TreeGrafter"/>
</dbReference>
<feature type="binding site" evidence="13">
    <location>
        <position position="309"/>
    </location>
    <ligand>
        <name>thiamine diphosphate</name>
        <dbReference type="ChEBI" id="CHEBI:58937"/>
    </ligand>
</feature>
<comment type="cofactor">
    <cofactor evidence="13">
        <name>thiamine diphosphate</name>
        <dbReference type="ChEBI" id="CHEBI:58937"/>
    </cofactor>
    <text evidence="13">Binds 1 thiamine pyrophosphate per subunit. During the reaction, the substrate forms a covalent intermediate with the cofactor.</text>
</comment>
<dbReference type="SUPFAM" id="SSF52922">
    <property type="entry name" value="TK C-terminal domain-like"/>
    <property type="match status" value="1"/>
</dbReference>
<feature type="binding site" evidence="13">
    <location>
        <position position="493"/>
    </location>
    <ligand>
        <name>thiamine diphosphate</name>
        <dbReference type="ChEBI" id="CHEBI:58937"/>
    </ligand>
</feature>
<protein>
    <recommendedName>
        <fullName evidence="4 10">Transketolase</fullName>
        <ecNumber evidence="3 10">2.2.1.1</ecNumber>
    </recommendedName>
</protein>
<dbReference type="NCBIfam" id="TIGR00232">
    <property type="entry name" value="tktlase_bact"/>
    <property type="match status" value="1"/>
</dbReference>
<feature type="binding site" evidence="12">
    <location>
        <position position="431"/>
    </location>
    <ligand>
        <name>substrate</name>
    </ligand>
</feature>
<evidence type="ECO:0000256" key="7">
    <source>
        <dbReference type="ARBA" id="ARBA00022842"/>
    </source>
</evidence>
<comment type="catalytic activity">
    <reaction evidence="9">
        <text>D-sedoheptulose 7-phosphate + D-glyceraldehyde 3-phosphate = aldehydo-D-ribose 5-phosphate + D-xylulose 5-phosphate</text>
        <dbReference type="Rhea" id="RHEA:10508"/>
        <dbReference type="ChEBI" id="CHEBI:57483"/>
        <dbReference type="ChEBI" id="CHEBI:57737"/>
        <dbReference type="ChEBI" id="CHEBI:58273"/>
        <dbReference type="ChEBI" id="CHEBI:59776"/>
        <dbReference type="EC" id="2.2.1.1"/>
    </reaction>
</comment>
<accession>A0A0V8RQK0</accession>
<feature type="binding site" evidence="12">
    <location>
        <position position="525"/>
    </location>
    <ligand>
        <name>substrate</name>
    </ligand>
</feature>
<dbReference type="AlphaFoldDB" id="A0A0V8RQK0"/>
<comment type="subunit">
    <text evidence="2">Homodimer.</text>
</comment>
<dbReference type="PANTHER" id="PTHR43522:SF2">
    <property type="entry name" value="TRANSKETOLASE 1-RELATED"/>
    <property type="match status" value="1"/>
</dbReference>
<gene>
    <name evidence="17" type="ORF">APY09_07915</name>
</gene>
<dbReference type="FunFam" id="3.40.50.970:FF:000004">
    <property type="entry name" value="Transketolase"/>
    <property type="match status" value="1"/>
</dbReference>
<evidence type="ECO:0000256" key="1">
    <source>
        <dbReference type="ARBA" id="ARBA00007131"/>
    </source>
</evidence>
<evidence type="ECO:0000259" key="16">
    <source>
        <dbReference type="SMART" id="SM00861"/>
    </source>
</evidence>
<evidence type="ECO:0000256" key="15">
    <source>
        <dbReference type="PIRSR" id="PIRSR605478-5"/>
    </source>
</evidence>
<dbReference type="Gene3D" id="3.40.50.970">
    <property type="match status" value="2"/>
</dbReference>
<evidence type="ECO:0000256" key="5">
    <source>
        <dbReference type="ARBA" id="ARBA00022679"/>
    </source>
</evidence>
<keyword evidence="6 14" id="KW-0479">Metal-binding</keyword>
<dbReference type="InterPro" id="IPR033247">
    <property type="entry name" value="Transketolase_fam"/>
</dbReference>
<dbReference type="CDD" id="cd02012">
    <property type="entry name" value="TPP_TK"/>
    <property type="match status" value="1"/>
</dbReference>
<name>A0A0V8RQK0_9ACTO</name>
<feature type="site" description="Important for catalytic activity" evidence="15">
    <location>
        <position position="309"/>
    </location>
</feature>
<dbReference type="GO" id="GO:0004802">
    <property type="term" value="F:transketolase activity"/>
    <property type="evidence" value="ECO:0007669"/>
    <property type="project" value="UniProtKB-UniRule"/>
</dbReference>
<feature type="active site" description="Proton donor" evidence="11">
    <location>
        <position position="467"/>
    </location>
</feature>